<dbReference type="GeneID" id="134287664"/>
<sequence length="142" mass="15790">MYVGIPLFDKQELHREFTMCTTFSAKYKELFPWCAADNQDKKSAKCVWCNKSFKIDTMGKVAFSSHEKGKRHQQEANIRRTVVPVSSFAIASGSKAPLADNTSSAALDPIPYTSKTIKKDHVSTTGSTGLMNKYILSDKVTC</sequence>
<protein>
    <recommendedName>
        <fullName evidence="3">Secreted protein</fullName>
    </recommendedName>
</protein>
<dbReference type="RefSeq" id="XP_062706043.1">
    <property type="nucleotide sequence ID" value="XM_062850059.1"/>
</dbReference>
<reference evidence="1" key="2">
    <citation type="submission" date="2025-05" db="UniProtKB">
        <authorList>
            <consortium name="EnsemblMetazoa"/>
        </authorList>
    </citation>
    <scope>IDENTIFICATION</scope>
    <source>
        <strain evidence="1">Foshan</strain>
    </source>
</reference>
<dbReference type="Proteomes" id="UP000069940">
    <property type="component" value="Unassembled WGS sequence"/>
</dbReference>
<organism evidence="1 2">
    <name type="scientific">Aedes albopictus</name>
    <name type="common">Asian tiger mosquito</name>
    <name type="synonym">Stegomyia albopicta</name>
    <dbReference type="NCBI Taxonomy" id="7160"/>
    <lineage>
        <taxon>Eukaryota</taxon>
        <taxon>Metazoa</taxon>
        <taxon>Ecdysozoa</taxon>
        <taxon>Arthropoda</taxon>
        <taxon>Hexapoda</taxon>
        <taxon>Insecta</taxon>
        <taxon>Pterygota</taxon>
        <taxon>Neoptera</taxon>
        <taxon>Endopterygota</taxon>
        <taxon>Diptera</taxon>
        <taxon>Nematocera</taxon>
        <taxon>Culicoidea</taxon>
        <taxon>Culicidae</taxon>
        <taxon>Culicinae</taxon>
        <taxon>Aedini</taxon>
        <taxon>Aedes</taxon>
        <taxon>Stegomyia</taxon>
    </lineage>
</organism>
<proteinExistence type="predicted"/>
<keyword evidence="2" id="KW-1185">Reference proteome</keyword>
<evidence type="ECO:0000313" key="2">
    <source>
        <dbReference type="Proteomes" id="UP000069940"/>
    </source>
</evidence>
<accession>A0ABM1ZBF4</accession>
<reference evidence="2" key="1">
    <citation type="journal article" date="2015" name="Proc. Natl. Acad. Sci. U.S.A.">
        <title>Genome sequence of the Asian Tiger mosquito, Aedes albopictus, reveals insights into its biology, genetics, and evolution.</title>
        <authorList>
            <person name="Chen X.G."/>
            <person name="Jiang X."/>
            <person name="Gu J."/>
            <person name="Xu M."/>
            <person name="Wu Y."/>
            <person name="Deng Y."/>
            <person name="Zhang C."/>
            <person name="Bonizzoni M."/>
            <person name="Dermauw W."/>
            <person name="Vontas J."/>
            <person name="Armbruster P."/>
            <person name="Huang X."/>
            <person name="Yang Y."/>
            <person name="Zhang H."/>
            <person name="He W."/>
            <person name="Peng H."/>
            <person name="Liu Y."/>
            <person name="Wu K."/>
            <person name="Chen J."/>
            <person name="Lirakis M."/>
            <person name="Topalis P."/>
            <person name="Van Leeuwen T."/>
            <person name="Hall A.B."/>
            <person name="Jiang X."/>
            <person name="Thorpe C."/>
            <person name="Mueller R.L."/>
            <person name="Sun C."/>
            <person name="Waterhouse R.M."/>
            <person name="Yan G."/>
            <person name="Tu Z.J."/>
            <person name="Fang X."/>
            <person name="James A.A."/>
        </authorList>
    </citation>
    <scope>NUCLEOTIDE SEQUENCE [LARGE SCALE GENOMIC DNA]</scope>
    <source>
        <strain evidence="2">Foshan</strain>
    </source>
</reference>
<dbReference type="EnsemblMetazoa" id="AALFPA23_016869.R24643">
    <property type="protein sequence ID" value="AALFPA23_016869.P24643"/>
    <property type="gene ID" value="AALFPA23_016869"/>
</dbReference>
<evidence type="ECO:0008006" key="3">
    <source>
        <dbReference type="Google" id="ProtNLM"/>
    </source>
</evidence>
<name>A0ABM1ZBF4_AEDAL</name>
<evidence type="ECO:0000313" key="1">
    <source>
        <dbReference type="EnsemblMetazoa" id="AALFPA23_016869.P24643"/>
    </source>
</evidence>